<evidence type="ECO:0000256" key="5">
    <source>
        <dbReference type="ARBA" id="ARBA00037066"/>
    </source>
</evidence>
<sequence length="256" mass="28599">MLQAASVSVHRLNKTLLHPISVIFNPGELIVLLGPNGAGKSTLLHCLAGGVADSTGELYWQQQPINQLSRQFKSQHIAFLGQQHQLQFAFTVAEVVALGRLPWNTSSAENSHWVKLALQCFDIIHLQNRNYLSLSGGEQQRVQLARVWVQVQAKKPETRCLLLDEPLAALDPKHQLQLMEEARQFAHAGHVVVMVLHDMNMALRYADRVLLLNEGKAEGWGKPVEVLTPEQIANVFSLNVSIMSHPDRDFSFVVIN</sequence>
<evidence type="ECO:0000259" key="6">
    <source>
        <dbReference type="PROSITE" id="PS50893"/>
    </source>
</evidence>
<keyword evidence="8" id="KW-1185">Reference proteome</keyword>
<accession>A0A4P9VT12</accession>
<keyword evidence="3 7" id="KW-0067">ATP-binding</keyword>
<protein>
    <submittedName>
        <fullName evidence="7">Heme ABC transporter ATP-binding protein</fullName>
    </submittedName>
</protein>
<proteinExistence type="predicted"/>
<dbReference type="GO" id="GO:0016887">
    <property type="term" value="F:ATP hydrolysis activity"/>
    <property type="evidence" value="ECO:0007669"/>
    <property type="project" value="InterPro"/>
</dbReference>
<dbReference type="PROSITE" id="PS00211">
    <property type="entry name" value="ABC_TRANSPORTER_1"/>
    <property type="match status" value="1"/>
</dbReference>
<evidence type="ECO:0000256" key="3">
    <source>
        <dbReference type="ARBA" id="ARBA00022840"/>
    </source>
</evidence>
<evidence type="ECO:0000313" key="8">
    <source>
        <dbReference type="Proteomes" id="UP000257039"/>
    </source>
</evidence>
<evidence type="ECO:0000256" key="1">
    <source>
        <dbReference type="ARBA" id="ARBA00022448"/>
    </source>
</evidence>
<dbReference type="RefSeq" id="WP_094788843.1">
    <property type="nucleotide sequence ID" value="NZ_JAEVHG010000014.1"/>
</dbReference>
<comment type="function">
    <text evidence="5">Part of the ABC transporter complex HmuTUV involved in hemin import. Responsible for energy coupling to the transport system.</text>
</comment>
<feature type="domain" description="ABC transporter" evidence="6">
    <location>
        <begin position="2"/>
        <end position="239"/>
    </location>
</feature>
<dbReference type="PANTHER" id="PTHR42794:SF1">
    <property type="entry name" value="HEMIN IMPORT ATP-BINDING PROTEIN HMUV"/>
    <property type="match status" value="1"/>
</dbReference>
<gene>
    <name evidence="7" type="ORF">B9G39_22570</name>
</gene>
<dbReference type="InterPro" id="IPR003593">
    <property type="entry name" value="AAA+_ATPase"/>
</dbReference>
<dbReference type="EMBL" id="NDXW01000001">
    <property type="protein sequence ID" value="RDH46009.1"/>
    <property type="molecule type" value="Genomic_DNA"/>
</dbReference>
<organism evidence="7 8">
    <name type="scientific">Zooshikella ganghwensis</name>
    <dbReference type="NCBI Taxonomy" id="202772"/>
    <lineage>
        <taxon>Bacteria</taxon>
        <taxon>Pseudomonadati</taxon>
        <taxon>Pseudomonadota</taxon>
        <taxon>Gammaproteobacteria</taxon>
        <taxon>Oceanospirillales</taxon>
        <taxon>Zooshikellaceae</taxon>
        <taxon>Zooshikella</taxon>
    </lineage>
</organism>
<dbReference type="InterPro" id="IPR027417">
    <property type="entry name" value="P-loop_NTPase"/>
</dbReference>
<dbReference type="PANTHER" id="PTHR42794">
    <property type="entry name" value="HEMIN IMPORT ATP-BINDING PROTEIN HMUV"/>
    <property type="match status" value="1"/>
</dbReference>
<dbReference type="GO" id="GO:0005524">
    <property type="term" value="F:ATP binding"/>
    <property type="evidence" value="ECO:0007669"/>
    <property type="project" value="UniProtKB-KW"/>
</dbReference>
<dbReference type="NCBIfam" id="NF010068">
    <property type="entry name" value="PRK13548.1"/>
    <property type="match status" value="1"/>
</dbReference>
<evidence type="ECO:0000256" key="4">
    <source>
        <dbReference type="ARBA" id="ARBA00022967"/>
    </source>
</evidence>
<comment type="caution">
    <text evidence="7">The sequence shown here is derived from an EMBL/GenBank/DDBJ whole genome shotgun (WGS) entry which is preliminary data.</text>
</comment>
<keyword evidence="1" id="KW-0813">Transport</keyword>
<evidence type="ECO:0000313" key="7">
    <source>
        <dbReference type="EMBL" id="RDH46009.1"/>
    </source>
</evidence>
<dbReference type="InterPro" id="IPR017871">
    <property type="entry name" value="ABC_transporter-like_CS"/>
</dbReference>
<keyword evidence="4" id="KW-1278">Translocase</keyword>
<dbReference type="Proteomes" id="UP000257039">
    <property type="component" value="Unassembled WGS sequence"/>
</dbReference>
<dbReference type="InterPro" id="IPR003439">
    <property type="entry name" value="ABC_transporter-like_ATP-bd"/>
</dbReference>
<dbReference type="Gene3D" id="3.40.50.300">
    <property type="entry name" value="P-loop containing nucleotide triphosphate hydrolases"/>
    <property type="match status" value="1"/>
</dbReference>
<name>A0A4P9VT12_9GAMM</name>
<dbReference type="SMART" id="SM00382">
    <property type="entry name" value="AAA"/>
    <property type="match status" value="1"/>
</dbReference>
<dbReference type="Pfam" id="PF00005">
    <property type="entry name" value="ABC_tran"/>
    <property type="match status" value="1"/>
</dbReference>
<keyword evidence="2" id="KW-0547">Nucleotide-binding</keyword>
<reference evidence="7 8" key="1">
    <citation type="submission" date="2017-04" db="EMBL/GenBank/DDBJ databases">
        <title>Draft genome sequence of Zooshikella ganghwensis VG4 isolated from Red Sea sediments.</title>
        <authorList>
            <person name="Rehman Z."/>
            <person name="Alam I."/>
            <person name="Kamau A."/>
            <person name="Bajic V."/>
            <person name="Leiknes T."/>
        </authorList>
    </citation>
    <scope>NUCLEOTIDE SEQUENCE [LARGE SCALE GENOMIC DNA]</scope>
    <source>
        <strain evidence="7 8">VG4</strain>
    </source>
</reference>
<dbReference type="CDD" id="cd03214">
    <property type="entry name" value="ABC_Iron-Siderophores_B12_Hemin"/>
    <property type="match status" value="1"/>
</dbReference>
<dbReference type="PROSITE" id="PS50893">
    <property type="entry name" value="ABC_TRANSPORTER_2"/>
    <property type="match status" value="1"/>
</dbReference>
<evidence type="ECO:0000256" key="2">
    <source>
        <dbReference type="ARBA" id="ARBA00022741"/>
    </source>
</evidence>
<dbReference type="SUPFAM" id="SSF52540">
    <property type="entry name" value="P-loop containing nucleoside triphosphate hydrolases"/>
    <property type="match status" value="1"/>
</dbReference>
<dbReference type="AlphaFoldDB" id="A0A4P9VT12"/>